<proteinExistence type="predicted"/>
<evidence type="ECO:0000313" key="2">
    <source>
        <dbReference type="Proteomes" id="UP000734854"/>
    </source>
</evidence>
<accession>A0A8J5LYK2</accession>
<dbReference type="AlphaFoldDB" id="A0A8J5LYK2"/>
<comment type="caution">
    <text evidence="1">The sequence shown here is derived from an EMBL/GenBank/DDBJ whole genome shotgun (WGS) entry which is preliminary data.</text>
</comment>
<evidence type="ECO:0000313" key="1">
    <source>
        <dbReference type="EMBL" id="KAG6527554.1"/>
    </source>
</evidence>
<name>A0A8J5LYK2_ZINOF</name>
<gene>
    <name evidence="1" type="ORF">ZIOFF_009665</name>
</gene>
<protein>
    <submittedName>
        <fullName evidence="1">Uncharacterized protein</fullName>
    </submittedName>
</protein>
<organism evidence="1 2">
    <name type="scientific">Zingiber officinale</name>
    <name type="common">Ginger</name>
    <name type="synonym">Amomum zingiber</name>
    <dbReference type="NCBI Taxonomy" id="94328"/>
    <lineage>
        <taxon>Eukaryota</taxon>
        <taxon>Viridiplantae</taxon>
        <taxon>Streptophyta</taxon>
        <taxon>Embryophyta</taxon>
        <taxon>Tracheophyta</taxon>
        <taxon>Spermatophyta</taxon>
        <taxon>Magnoliopsida</taxon>
        <taxon>Liliopsida</taxon>
        <taxon>Zingiberales</taxon>
        <taxon>Zingiberaceae</taxon>
        <taxon>Zingiber</taxon>
    </lineage>
</organism>
<reference evidence="1 2" key="1">
    <citation type="submission" date="2020-08" db="EMBL/GenBank/DDBJ databases">
        <title>Plant Genome Project.</title>
        <authorList>
            <person name="Zhang R.-G."/>
        </authorList>
    </citation>
    <scope>NUCLEOTIDE SEQUENCE [LARGE SCALE GENOMIC DNA]</scope>
    <source>
        <tissue evidence="1">Rhizome</tissue>
    </source>
</reference>
<dbReference type="Proteomes" id="UP000734854">
    <property type="component" value="Unassembled WGS sequence"/>
</dbReference>
<keyword evidence="2" id="KW-1185">Reference proteome</keyword>
<sequence>MRTPAGRPMLLPESRVFSRGSVVLGVPVAEEDGVVVSRGLEGNRDEEAAVNPQPAEAAGRLVHPQRREVEEAANLVLHLEMVCKVGPWQDRAVGSRHFIKP</sequence>
<dbReference type="EMBL" id="JACMSC010000003">
    <property type="protein sequence ID" value="KAG6527554.1"/>
    <property type="molecule type" value="Genomic_DNA"/>
</dbReference>